<protein>
    <recommendedName>
        <fullName evidence="1">protein-ribulosamine 3-kinase</fullName>
        <ecNumber evidence="1">2.7.1.172</ecNumber>
    </recommendedName>
</protein>
<evidence type="ECO:0000256" key="1">
    <source>
        <dbReference type="ARBA" id="ARBA00011961"/>
    </source>
</evidence>
<dbReference type="PANTHER" id="PTHR12149">
    <property type="entry name" value="FRUCTOSAMINE 3 KINASE-RELATED PROTEIN"/>
    <property type="match status" value="1"/>
</dbReference>
<proteinExistence type="inferred from homology"/>
<comment type="caution">
    <text evidence="4">The sequence shown here is derived from an EMBL/GenBank/DDBJ whole genome shotgun (WGS) entry which is preliminary data.</text>
</comment>
<evidence type="ECO:0000256" key="2">
    <source>
        <dbReference type="ARBA" id="ARBA00048655"/>
    </source>
</evidence>
<dbReference type="PIRSF" id="PIRSF006221">
    <property type="entry name" value="Ketosamine-3-kinase"/>
    <property type="match status" value="1"/>
</dbReference>
<keyword evidence="5" id="KW-1185">Reference proteome</keyword>
<sequence length="309" mass="34226">MSIGNAIKRTVTAALQDSNRIPENETIEQVRSIGGGDVSDAFLCKTNTGNKIFVKVCCSTSSGQSIDDIVNMFKSEAEGLKALDDTHTIRVPTPYAHGVLEGKKNCGYLATEYIAMGGKHSPDIQRKYGEQLADMHLAPGPDQFGFPVNNTIGSTPQDNTWTSDYLEFLHRRLKYQFDLASRHPQVKKAGQELLDRLPSYFEGLDPIRPSLQHGDLWSGNWSSDDQGNPVIFDPAPFYGHSESDLGIMQLFGGVNEEFYKAYHSKIPKAPGFEKRLSIYTLYHAVNHLNMFGSSYLGTCMSLFSSILGD</sequence>
<evidence type="ECO:0000313" key="4">
    <source>
        <dbReference type="EMBL" id="KAJ8658997.1"/>
    </source>
</evidence>
<dbReference type="SUPFAM" id="SSF56112">
    <property type="entry name" value="Protein kinase-like (PK-like)"/>
    <property type="match status" value="1"/>
</dbReference>
<comment type="similarity">
    <text evidence="3">Belongs to the fructosamine kinase family.</text>
</comment>
<dbReference type="InterPro" id="IPR011009">
    <property type="entry name" value="Kinase-like_dom_sf"/>
</dbReference>
<organism evidence="4 5">
    <name type="scientific">Lichtheimia ornata</name>
    <dbReference type="NCBI Taxonomy" id="688661"/>
    <lineage>
        <taxon>Eukaryota</taxon>
        <taxon>Fungi</taxon>
        <taxon>Fungi incertae sedis</taxon>
        <taxon>Mucoromycota</taxon>
        <taxon>Mucoromycotina</taxon>
        <taxon>Mucoromycetes</taxon>
        <taxon>Mucorales</taxon>
        <taxon>Lichtheimiaceae</taxon>
        <taxon>Lichtheimia</taxon>
    </lineage>
</organism>
<comment type="catalytic activity">
    <reaction evidence="2">
        <text>N(6)-D-ribulosyl-L-lysyl-[protein] + ATP = N(6)-(3-O-phospho-D-ribulosyl)-L-lysyl-[protein] + ADP + H(+)</text>
        <dbReference type="Rhea" id="RHEA:48432"/>
        <dbReference type="Rhea" id="RHEA-COMP:12103"/>
        <dbReference type="Rhea" id="RHEA-COMP:12104"/>
        <dbReference type="ChEBI" id="CHEBI:15378"/>
        <dbReference type="ChEBI" id="CHEBI:30616"/>
        <dbReference type="ChEBI" id="CHEBI:90418"/>
        <dbReference type="ChEBI" id="CHEBI:90420"/>
        <dbReference type="ChEBI" id="CHEBI:456216"/>
        <dbReference type="EC" id="2.7.1.172"/>
    </reaction>
    <physiologicalReaction direction="left-to-right" evidence="2">
        <dbReference type="Rhea" id="RHEA:48433"/>
    </physiologicalReaction>
</comment>
<dbReference type="GeneID" id="83212792"/>
<name>A0AAD7V6K0_9FUNG</name>
<evidence type="ECO:0000313" key="5">
    <source>
        <dbReference type="Proteomes" id="UP001234581"/>
    </source>
</evidence>
<reference evidence="4 5" key="1">
    <citation type="submission" date="2023-03" db="EMBL/GenBank/DDBJ databases">
        <title>Genome sequence of Lichtheimia ornata CBS 291.66.</title>
        <authorList>
            <person name="Mohabir J.T."/>
            <person name="Shea T.P."/>
            <person name="Kurbessoian T."/>
            <person name="Berby B."/>
            <person name="Fontaine J."/>
            <person name="Livny J."/>
            <person name="Gnirke A."/>
            <person name="Stajich J.E."/>
            <person name="Cuomo C.A."/>
        </authorList>
    </citation>
    <scope>NUCLEOTIDE SEQUENCE [LARGE SCALE GENOMIC DNA]</scope>
    <source>
        <strain evidence="4">CBS 291.66</strain>
    </source>
</reference>
<dbReference type="InterPro" id="IPR016477">
    <property type="entry name" value="Fructo-/Ketosamine-3-kinase"/>
</dbReference>
<dbReference type="Gene3D" id="3.30.200.20">
    <property type="entry name" value="Phosphorylase Kinase, domain 1"/>
    <property type="match status" value="1"/>
</dbReference>
<evidence type="ECO:0000256" key="3">
    <source>
        <dbReference type="PIRNR" id="PIRNR006221"/>
    </source>
</evidence>
<dbReference type="Gene3D" id="3.90.1200.10">
    <property type="match status" value="1"/>
</dbReference>
<dbReference type="EMBL" id="JARTCD010000021">
    <property type="protein sequence ID" value="KAJ8658997.1"/>
    <property type="molecule type" value="Genomic_DNA"/>
</dbReference>
<dbReference type="PANTHER" id="PTHR12149:SF8">
    <property type="entry name" value="PROTEIN-RIBULOSAMINE 3-KINASE"/>
    <property type="match status" value="1"/>
</dbReference>
<gene>
    <name evidence="4" type="ORF">O0I10_005379</name>
</gene>
<dbReference type="Proteomes" id="UP001234581">
    <property type="component" value="Unassembled WGS sequence"/>
</dbReference>
<dbReference type="AlphaFoldDB" id="A0AAD7V6K0"/>
<keyword evidence="3" id="KW-0418">Kinase</keyword>
<dbReference type="Pfam" id="PF03881">
    <property type="entry name" value="Fructosamin_kin"/>
    <property type="match status" value="1"/>
</dbReference>
<keyword evidence="3" id="KW-0808">Transferase</keyword>
<dbReference type="GO" id="GO:0016301">
    <property type="term" value="F:kinase activity"/>
    <property type="evidence" value="ECO:0007669"/>
    <property type="project" value="UniProtKB-UniRule"/>
</dbReference>
<dbReference type="GO" id="GO:0102193">
    <property type="term" value="F:protein-ribulosamine 3-kinase activity"/>
    <property type="evidence" value="ECO:0007669"/>
    <property type="project" value="UniProtKB-EC"/>
</dbReference>
<dbReference type="RefSeq" id="XP_058343910.1">
    <property type="nucleotide sequence ID" value="XM_058485424.1"/>
</dbReference>
<accession>A0AAD7V6K0</accession>
<dbReference type="EC" id="2.7.1.172" evidence="1"/>